<dbReference type="SUPFAM" id="SSF144010">
    <property type="entry name" value="CofE-like"/>
    <property type="match status" value="1"/>
</dbReference>
<sequence length="375" mass="38144">MPDPTQPIDPLLVTAVTGLPEVAPGDDLAALLWTALAGDLAAGDVLVVSSKVVSKARGLVERVGDGDDRDAVVVRESRRAVAARRTPRGTSRIVQAAAGPVMAAAGVDASNTAPGTVLTLPADPDAEAGALLAGLRLLGAPVVAVVVSDTAGRAWRRGQVDLALGSAGLRVVDDLRGQPDAGGQVLEVTERAVADEVASAADLVKGKASGVPAARVRGLGHLVLDPAEPSDDTDTTATALLRDPATDWFRLGHVEAVRASLGLPPDAVEPPSVLPESLRHKVDRAVDVALFGSAAARPDVLDDGAAGQVVRVTVVAGDPFAAGRLCARLQAALWAEDLDAALAHDEAAQTATLLVTPAETPHAEMRVAVHAAQPT</sequence>
<evidence type="ECO:0000256" key="2">
    <source>
        <dbReference type="ARBA" id="ARBA00022723"/>
    </source>
</evidence>
<evidence type="ECO:0000256" key="1">
    <source>
        <dbReference type="ARBA" id="ARBA00022598"/>
    </source>
</evidence>
<evidence type="ECO:0000256" key="3">
    <source>
        <dbReference type="ARBA" id="ARBA00022741"/>
    </source>
</evidence>
<dbReference type="PANTHER" id="PTHR47917:SF1">
    <property type="entry name" value="COENZYME F420:L-GLUTAMATE LIGASE"/>
    <property type="match status" value="1"/>
</dbReference>
<keyword evidence="7" id="KW-0464">Manganese</keyword>
<gene>
    <name evidence="9" type="ORF">GCM10025868_36700</name>
</gene>
<evidence type="ECO:0000256" key="7">
    <source>
        <dbReference type="ARBA" id="ARBA00023211"/>
    </source>
</evidence>
<keyword evidence="4" id="KW-0460">Magnesium</keyword>
<evidence type="ECO:0000313" key="9">
    <source>
        <dbReference type="EMBL" id="GMA88420.1"/>
    </source>
</evidence>
<evidence type="ECO:0000259" key="8">
    <source>
        <dbReference type="Pfam" id="PF01996"/>
    </source>
</evidence>
<keyword evidence="1" id="KW-0436">Ligase</keyword>
<evidence type="ECO:0000256" key="6">
    <source>
        <dbReference type="ARBA" id="ARBA00023134"/>
    </source>
</evidence>
<feature type="domain" description="Coenzyme F420:L-glutamate ligase-like" evidence="8">
    <location>
        <begin position="19"/>
        <end position="218"/>
    </location>
</feature>
<dbReference type="Pfam" id="PF01996">
    <property type="entry name" value="F420_ligase"/>
    <property type="match status" value="1"/>
</dbReference>
<keyword evidence="5" id="KW-0630">Potassium</keyword>
<keyword evidence="2" id="KW-0479">Metal-binding</keyword>
<organism evidence="9 10">
    <name type="scientific">Angustibacter aerolatus</name>
    <dbReference type="NCBI Taxonomy" id="1162965"/>
    <lineage>
        <taxon>Bacteria</taxon>
        <taxon>Bacillati</taxon>
        <taxon>Actinomycetota</taxon>
        <taxon>Actinomycetes</taxon>
        <taxon>Kineosporiales</taxon>
        <taxon>Kineosporiaceae</taxon>
    </lineage>
</organism>
<dbReference type="PANTHER" id="PTHR47917">
    <property type="match status" value="1"/>
</dbReference>
<dbReference type="Gene3D" id="3.30.1330.100">
    <property type="entry name" value="CofE-like"/>
    <property type="match status" value="2"/>
</dbReference>
<proteinExistence type="predicted"/>
<dbReference type="InterPro" id="IPR008225">
    <property type="entry name" value="F420-0_g-glutamyl_ligase"/>
</dbReference>
<dbReference type="EMBL" id="BSUZ01000001">
    <property type="protein sequence ID" value="GMA88420.1"/>
    <property type="molecule type" value="Genomic_DNA"/>
</dbReference>
<keyword evidence="3" id="KW-0547">Nucleotide-binding</keyword>
<dbReference type="InterPro" id="IPR002847">
    <property type="entry name" value="F420-0_gamma-glut_ligase-dom"/>
</dbReference>
<evidence type="ECO:0000256" key="5">
    <source>
        <dbReference type="ARBA" id="ARBA00022958"/>
    </source>
</evidence>
<keyword evidence="10" id="KW-1185">Reference proteome</keyword>
<evidence type="ECO:0000256" key="4">
    <source>
        <dbReference type="ARBA" id="ARBA00022842"/>
    </source>
</evidence>
<evidence type="ECO:0000313" key="10">
    <source>
        <dbReference type="Proteomes" id="UP001157017"/>
    </source>
</evidence>
<reference evidence="10" key="1">
    <citation type="journal article" date="2019" name="Int. J. Syst. Evol. Microbiol.">
        <title>The Global Catalogue of Microorganisms (GCM) 10K type strain sequencing project: providing services to taxonomists for standard genome sequencing and annotation.</title>
        <authorList>
            <consortium name="The Broad Institute Genomics Platform"/>
            <consortium name="The Broad Institute Genome Sequencing Center for Infectious Disease"/>
            <person name="Wu L."/>
            <person name="Ma J."/>
        </authorList>
    </citation>
    <scope>NUCLEOTIDE SEQUENCE [LARGE SCALE GENOMIC DNA]</scope>
    <source>
        <strain evidence="10">NBRC 108730</strain>
    </source>
</reference>
<accession>A0ABQ6JNU7</accession>
<name>A0ABQ6JNU7_9ACTN</name>
<dbReference type="NCBIfam" id="TIGR01916">
    <property type="entry name" value="F420_cofE"/>
    <property type="match status" value="1"/>
</dbReference>
<protein>
    <recommendedName>
        <fullName evidence="8">Coenzyme F420:L-glutamate ligase-like domain-containing protein</fullName>
    </recommendedName>
</protein>
<dbReference type="Proteomes" id="UP001157017">
    <property type="component" value="Unassembled WGS sequence"/>
</dbReference>
<keyword evidence="6" id="KW-0342">GTP-binding</keyword>
<comment type="caution">
    <text evidence="9">The sequence shown here is derived from an EMBL/GenBank/DDBJ whole genome shotgun (WGS) entry which is preliminary data.</text>
</comment>